<dbReference type="Gene3D" id="3.30.420.40">
    <property type="match status" value="2"/>
</dbReference>
<comment type="similarity">
    <text evidence="1 6">Belongs to the heat shock protein 70 family.</text>
</comment>
<sequence>MTIAIDFGTSNTVVARWNAVTQQSEILSLPAISQVLGANPPLIPSLVYVESVANEHVLIGQAVRDRGLDQGADARFFRNFKRGIGTDIQGFLPELEGQAIRFEQVGQWFLERVIEQAMAAAGEASSLVMTVPVDSFEAYRHWLGDLCRGLAVEQVRLLDEPTAAALGYGLTGKRTLLVIDFGGGTLDFSLVQLQLPEDRKPLGFILKWGQASLAERSGQRVQVARVLAKAAENLGGADIDHWLADYFHTTQAVPLSPLTLRLVERLKIQLSTQEEAREAYFDDETLESYDLALTRSHLEQILHRQGFFQRLDERMNQVLQQARRQGIAPEDIEAVALVGGTAQMPAVQAWVQQYFDSERLRCERPFQAIAEGALQLYQGTKIEDFLYHSYGIRYWDRRQNRHGWHPIIKQGQAYPMEQPVELLLGASAEKQPSIELVLGELGDETPTMEVYFEQNRLVTRPIAGNSTNVQPLNDRNGRRTIARLEPPGVPGCDRIRVQFWVDADRRLCITVDDLLTHETLLRNQPVVQLR</sequence>
<keyword evidence="5" id="KW-0143">Chaperone</keyword>
<dbReference type="InterPro" id="IPR018181">
    <property type="entry name" value="Heat_shock_70_CS"/>
</dbReference>
<evidence type="ECO:0000256" key="6">
    <source>
        <dbReference type="RuleBase" id="RU003322"/>
    </source>
</evidence>
<dbReference type="PRINTS" id="PR00301">
    <property type="entry name" value="HEATSHOCK70"/>
</dbReference>
<dbReference type="Pfam" id="PF00012">
    <property type="entry name" value="HSP70"/>
    <property type="match status" value="2"/>
</dbReference>
<dbReference type="RefSeq" id="WP_080811496.1">
    <property type="nucleotide sequence ID" value="NZ_CP021983.2"/>
</dbReference>
<evidence type="ECO:0000313" key="8">
    <source>
        <dbReference type="Proteomes" id="UP000191901"/>
    </source>
</evidence>
<evidence type="ECO:0000256" key="5">
    <source>
        <dbReference type="ARBA" id="ARBA00023186"/>
    </source>
</evidence>
<keyword evidence="8" id="KW-1185">Reference proteome</keyword>
<keyword evidence="3 6" id="KW-0067">ATP-binding</keyword>
<keyword evidence="2 6" id="KW-0547">Nucleotide-binding</keyword>
<dbReference type="PANTHER" id="PTHR19375">
    <property type="entry name" value="HEAT SHOCK PROTEIN 70KDA"/>
    <property type="match status" value="1"/>
</dbReference>
<dbReference type="OrthoDB" id="416657at2"/>
<dbReference type="InterPro" id="IPR013126">
    <property type="entry name" value="Hsp_70_fam"/>
</dbReference>
<dbReference type="AlphaFoldDB" id="A0A1Z3HTI7"/>
<evidence type="ECO:0000256" key="3">
    <source>
        <dbReference type="ARBA" id="ARBA00022840"/>
    </source>
</evidence>
<keyword evidence="4" id="KW-0346">Stress response</keyword>
<name>A0A1Z3HTI7_9CYAN</name>
<gene>
    <name evidence="7" type="primary">dnaK3_2</name>
    <name evidence="7" type="ORF">XM38_044040</name>
</gene>
<proteinExistence type="inferred from homology"/>
<dbReference type="STRING" id="1641165.XM38_18185"/>
<dbReference type="Proteomes" id="UP000191901">
    <property type="component" value="Chromosome"/>
</dbReference>
<reference evidence="7 8" key="1">
    <citation type="journal article" date="2016" name="Biochim. Biophys. Acta">
        <title>Characterization of red-shifted phycobilisomes isolated from the chlorophyll f-containing cyanobacterium Halomicronema hongdechloris.</title>
        <authorList>
            <person name="Li Y."/>
            <person name="Lin Y."/>
            <person name="Garvey C.J."/>
            <person name="Birch D."/>
            <person name="Corkery R.W."/>
            <person name="Loughlin P.C."/>
            <person name="Scheer H."/>
            <person name="Willows R.D."/>
            <person name="Chen M."/>
        </authorList>
    </citation>
    <scope>NUCLEOTIDE SEQUENCE [LARGE SCALE GENOMIC DNA]</scope>
    <source>
        <strain evidence="7 8">C2206</strain>
    </source>
</reference>
<dbReference type="GO" id="GO:0005524">
    <property type="term" value="F:ATP binding"/>
    <property type="evidence" value="ECO:0007669"/>
    <property type="project" value="UniProtKB-KW"/>
</dbReference>
<dbReference type="Gene3D" id="3.90.640.10">
    <property type="entry name" value="Actin, Chain A, domain 4"/>
    <property type="match status" value="1"/>
</dbReference>
<organism evidence="7 8">
    <name type="scientific">Halomicronema hongdechloris C2206</name>
    <dbReference type="NCBI Taxonomy" id="1641165"/>
    <lineage>
        <taxon>Bacteria</taxon>
        <taxon>Bacillati</taxon>
        <taxon>Cyanobacteriota</taxon>
        <taxon>Cyanophyceae</taxon>
        <taxon>Nodosilineales</taxon>
        <taxon>Nodosilineaceae</taxon>
        <taxon>Halomicronema</taxon>
    </lineage>
</organism>
<protein>
    <submittedName>
        <fullName evidence="7">Chaperone protein dnaK3</fullName>
    </submittedName>
</protein>
<dbReference type="SUPFAM" id="SSF53067">
    <property type="entry name" value="Actin-like ATPase domain"/>
    <property type="match status" value="2"/>
</dbReference>
<dbReference type="GO" id="GO:0140662">
    <property type="term" value="F:ATP-dependent protein folding chaperone"/>
    <property type="evidence" value="ECO:0007669"/>
    <property type="project" value="InterPro"/>
</dbReference>
<evidence type="ECO:0000256" key="2">
    <source>
        <dbReference type="ARBA" id="ARBA00022741"/>
    </source>
</evidence>
<dbReference type="InterPro" id="IPR043129">
    <property type="entry name" value="ATPase_NBD"/>
</dbReference>
<evidence type="ECO:0000256" key="4">
    <source>
        <dbReference type="ARBA" id="ARBA00023016"/>
    </source>
</evidence>
<accession>A0A1Z3HTI7</accession>
<dbReference type="KEGG" id="hhg:XM38_044040"/>
<dbReference type="EMBL" id="CP021983">
    <property type="protein sequence ID" value="ASC73437.1"/>
    <property type="molecule type" value="Genomic_DNA"/>
</dbReference>
<dbReference type="PROSITE" id="PS00329">
    <property type="entry name" value="HSP70_2"/>
    <property type="match status" value="1"/>
</dbReference>
<evidence type="ECO:0000313" key="7">
    <source>
        <dbReference type="EMBL" id="ASC73437.1"/>
    </source>
</evidence>
<evidence type="ECO:0000256" key="1">
    <source>
        <dbReference type="ARBA" id="ARBA00007381"/>
    </source>
</evidence>